<dbReference type="InterPro" id="IPR007060">
    <property type="entry name" value="FtsL/DivIC"/>
</dbReference>
<reference evidence="3" key="1">
    <citation type="submission" date="2020-04" db="EMBL/GenBank/DDBJ databases">
        <authorList>
            <person name="Zhang T."/>
        </authorList>
    </citation>
    <scope>NUCLEOTIDE SEQUENCE</scope>
    <source>
        <strain evidence="3">HKST-UBA79</strain>
    </source>
</reference>
<proteinExistence type="predicted"/>
<dbReference type="AlphaFoldDB" id="A0A955J2Q7"/>
<feature type="coiled-coil region" evidence="1">
    <location>
        <begin position="30"/>
        <end position="64"/>
    </location>
</feature>
<keyword evidence="2" id="KW-0472">Membrane</keyword>
<dbReference type="Proteomes" id="UP000740557">
    <property type="component" value="Unassembled WGS sequence"/>
</dbReference>
<reference evidence="3" key="2">
    <citation type="journal article" date="2021" name="Microbiome">
        <title>Successional dynamics and alternative stable states in a saline activated sludge microbial community over 9 years.</title>
        <authorList>
            <person name="Wang Y."/>
            <person name="Ye J."/>
            <person name="Ju F."/>
            <person name="Liu L."/>
            <person name="Boyd J.A."/>
            <person name="Deng Y."/>
            <person name="Parks D.H."/>
            <person name="Jiang X."/>
            <person name="Yin X."/>
            <person name="Woodcroft B.J."/>
            <person name="Tyson G.W."/>
            <person name="Hugenholtz P."/>
            <person name="Polz M.F."/>
            <person name="Zhang T."/>
        </authorList>
    </citation>
    <scope>NUCLEOTIDE SEQUENCE</scope>
    <source>
        <strain evidence="3">HKST-UBA79</strain>
    </source>
</reference>
<evidence type="ECO:0000313" key="4">
    <source>
        <dbReference type="Proteomes" id="UP000740557"/>
    </source>
</evidence>
<comment type="caution">
    <text evidence="3">The sequence shown here is derived from an EMBL/GenBank/DDBJ whole genome shotgun (WGS) entry which is preliminary data.</text>
</comment>
<name>A0A955J2Q7_UNCKA</name>
<evidence type="ECO:0000313" key="3">
    <source>
        <dbReference type="EMBL" id="MCA9308642.1"/>
    </source>
</evidence>
<evidence type="ECO:0000256" key="2">
    <source>
        <dbReference type="SAM" id="Phobius"/>
    </source>
</evidence>
<accession>A0A955J2Q7</accession>
<feature type="transmembrane region" description="Helical" evidence="2">
    <location>
        <begin position="6"/>
        <end position="24"/>
    </location>
</feature>
<evidence type="ECO:0000256" key="1">
    <source>
        <dbReference type="SAM" id="Coils"/>
    </source>
</evidence>
<keyword evidence="1" id="KW-0175">Coiled coil</keyword>
<gene>
    <name evidence="3" type="ORF">KC980_03955</name>
</gene>
<sequence>MNITEQLKYIVATIVLIVLTINFTKNSVGIVENSKRLEDLRQEVNSLEAEKSNLENVLEYKKSDDYIVKEARNSLNLQKPGEDVFVIPKKEIALVVDAVKSETAASESNKPKHVVVVQVPNYQKWFNLFFN</sequence>
<dbReference type="Pfam" id="PF04977">
    <property type="entry name" value="DivIC"/>
    <property type="match status" value="1"/>
</dbReference>
<dbReference type="EMBL" id="JAGQNX010000127">
    <property type="protein sequence ID" value="MCA9308642.1"/>
    <property type="molecule type" value="Genomic_DNA"/>
</dbReference>
<keyword evidence="2" id="KW-0812">Transmembrane</keyword>
<organism evidence="3 4">
    <name type="scientific">candidate division WWE3 bacterium</name>
    <dbReference type="NCBI Taxonomy" id="2053526"/>
    <lineage>
        <taxon>Bacteria</taxon>
        <taxon>Katanobacteria</taxon>
    </lineage>
</organism>
<keyword evidence="2" id="KW-1133">Transmembrane helix</keyword>
<protein>
    <submittedName>
        <fullName evidence="3">Septum formation initiator family protein</fullName>
    </submittedName>
</protein>